<dbReference type="PANTHER" id="PTHR36617">
    <property type="entry name" value="PROTEIN, PUTATIVE-RELATED"/>
    <property type="match status" value="1"/>
</dbReference>
<name>A0A6V7P2A0_ANACO</name>
<dbReference type="PANTHER" id="PTHR36617:SF15">
    <property type="entry name" value="REVERSE TRANSCRIPTASE ZINC-BINDING DOMAIN-CONTAINING PROTEIN"/>
    <property type="match status" value="1"/>
</dbReference>
<organism evidence="1">
    <name type="scientific">Ananas comosus var. bracteatus</name>
    <name type="common">red pineapple</name>
    <dbReference type="NCBI Taxonomy" id="296719"/>
    <lineage>
        <taxon>Eukaryota</taxon>
        <taxon>Viridiplantae</taxon>
        <taxon>Streptophyta</taxon>
        <taxon>Embryophyta</taxon>
        <taxon>Tracheophyta</taxon>
        <taxon>Spermatophyta</taxon>
        <taxon>Magnoliopsida</taxon>
        <taxon>Liliopsida</taxon>
        <taxon>Poales</taxon>
        <taxon>Bromeliaceae</taxon>
        <taxon>Bromelioideae</taxon>
        <taxon>Ananas</taxon>
    </lineage>
</organism>
<dbReference type="AlphaFoldDB" id="A0A6V7P2A0"/>
<sequence length="125" mass="14254">MSSVPYACSPIWRNMLSQAAPFLSSVDFVLGDGRETPFWRVRWCGDITLKNRFPTLYAASVNPNITVSFWTQRFANQPNMGFNPCAIHLSNWNSRSFWRCPIASIFHQLNVIRLVGDGLAREDSL</sequence>
<protein>
    <recommendedName>
        <fullName evidence="2">Reverse transcriptase zinc-binding domain-containing protein</fullName>
    </recommendedName>
</protein>
<evidence type="ECO:0000313" key="1">
    <source>
        <dbReference type="EMBL" id="CAD1824960.1"/>
    </source>
</evidence>
<reference evidence="1" key="1">
    <citation type="submission" date="2020-07" db="EMBL/GenBank/DDBJ databases">
        <authorList>
            <person name="Lin J."/>
        </authorList>
    </citation>
    <scope>NUCLEOTIDE SEQUENCE</scope>
</reference>
<dbReference type="EMBL" id="LR862144">
    <property type="protein sequence ID" value="CAD1824960.1"/>
    <property type="molecule type" value="Genomic_DNA"/>
</dbReference>
<accession>A0A6V7P2A0</accession>
<evidence type="ECO:0008006" key="2">
    <source>
        <dbReference type="Google" id="ProtNLM"/>
    </source>
</evidence>
<proteinExistence type="predicted"/>
<gene>
    <name evidence="1" type="ORF">CB5_LOCUS8171</name>
</gene>